<dbReference type="RefSeq" id="WP_084045477.1">
    <property type="nucleotide sequence ID" value="NZ_FWWU01000003.1"/>
</dbReference>
<dbReference type="PANTHER" id="PTHR33164">
    <property type="entry name" value="TRANSCRIPTIONAL REGULATOR, MARR FAMILY"/>
    <property type="match status" value="1"/>
</dbReference>
<evidence type="ECO:0000259" key="2">
    <source>
        <dbReference type="SMART" id="SM00347"/>
    </source>
</evidence>
<reference evidence="3 4" key="1">
    <citation type="submission" date="2017-04" db="EMBL/GenBank/DDBJ databases">
        <authorList>
            <person name="Afonso C.L."/>
            <person name="Miller P.J."/>
            <person name="Scott M.A."/>
            <person name="Spackman E."/>
            <person name="Goraichik I."/>
            <person name="Dimitrov K.M."/>
            <person name="Suarez D.L."/>
            <person name="Swayne D.E."/>
        </authorList>
    </citation>
    <scope>NUCLEOTIDE SEQUENCE [LARGE SCALE GENOMIC DNA]</scope>
    <source>
        <strain evidence="3 4">KR-140</strain>
    </source>
</reference>
<keyword evidence="3" id="KW-0238">DNA-binding</keyword>
<feature type="region of interest" description="Disordered" evidence="1">
    <location>
        <begin position="136"/>
        <end position="156"/>
    </location>
</feature>
<dbReference type="Gene3D" id="1.10.10.10">
    <property type="entry name" value="Winged helix-like DNA-binding domain superfamily/Winged helix DNA-binding domain"/>
    <property type="match status" value="1"/>
</dbReference>
<organism evidence="3 4">
    <name type="scientific">Deinococcus hopiensis KR-140</name>
    <dbReference type="NCBI Taxonomy" id="695939"/>
    <lineage>
        <taxon>Bacteria</taxon>
        <taxon>Thermotogati</taxon>
        <taxon>Deinococcota</taxon>
        <taxon>Deinococci</taxon>
        <taxon>Deinococcales</taxon>
        <taxon>Deinococcaceae</taxon>
        <taxon>Deinococcus</taxon>
    </lineage>
</organism>
<proteinExistence type="predicted"/>
<feature type="domain" description="HTH marR-type" evidence="2">
    <location>
        <begin position="25"/>
        <end position="123"/>
    </location>
</feature>
<evidence type="ECO:0000256" key="1">
    <source>
        <dbReference type="SAM" id="MobiDB-lite"/>
    </source>
</evidence>
<dbReference type="SMART" id="SM00347">
    <property type="entry name" value="HTH_MARR"/>
    <property type="match status" value="1"/>
</dbReference>
<name>A0A1W1UE10_9DEIO</name>
<dbReference type="InterPro" id="IPR036388">
    <property type="entry name" value="WH-like_DNA-bd_sf"/>
</dbReference>
<dbReference type="AlphaFoldDB" id="A0A1W1UE10"/>
<keyword evidence="4" id="KW-1185">Reference proteome</keyword>
<dbReference type="Proteomes" id="UP000192582">
    <property type="component" value="Unassembled WGS sequence"/>
</dbReference>
<dbReference type="GO" id="GO:0006950">
    <property type="term" value="P:response to stress"/>
    <property type="evidence" value="ECO:0007669"/>
    <property type="project" value="TreeGrafter"/>
</dbReference>
<sequence>MSIDLLTLGRMIKRVQYGHHRALDTRLTAIGTTLVQWDALRAIKAMPGASAHELAVASFQSDQAFGTLAGRLAAQGLIERRPGRGKRIEHHLTPSGTQVLEAGRPLAEAVLATSFAPLNGQERATLHALLQRLTPGAAGEETAASGRGNKGNGQSS</sequence>
<gene>
    <name evidence="3" type="ORF">SAMN00790413_05864</name>
</gene>
<dbReference type="OrthoDB" id="9799663at2"/>
<dbReference type="InterPro" id="IPR036390">
    <property type="entry name" value="WH_DNA-bd_sf"/>
</dbReference>
<evidence type="ECO:0000313" key="4">
    <source>
        <dbReference type="Proteomes" id="UP000192582"/>
    </source>
</evidence>
<protein>
    <submittedName>
        <fullName evidence="3">DNA-binding transcriptional regulator, MarR family</fullName>
    </submittedName>
</protein>
<accession>A0A1W1UE10</accession>
<dbReference type="InterPro" id="IPR039422">
    <property type="entry name" value="MarR/SlyA-like"/>
</dbReference>
<dbReference type="InterPro" id="IPR000835">
    <property type="entry name" value="HTH_MarR-typ"/>
</dbReference>
<dbReference type="EMBL" id="FWWU01000003">
    <property type="protein sequence ID" value="SMB79279.1"/>
    <property type="molecule type" value="Genomic_DNA"/>
</dbReference>
<dbReference type="PANTHER" id="PTHR33164:SF103">
    <property type="entry name" value="REGULATORY PROTEIN MARR"/>
    <property type="match status" value="1"/>
</dbReference>
<dbReference type="STRING" id="695939.SAMN00790413_05864"/>
<dbReference type="Pfam" id="PF12802">
    <property type="entry name" value="MarR_2"/>
    <property type="match status" value="1"/>
</dbReference>
<dbReference type="GO" id="GO:0003677">
    <property type="term" value="F:DNA binding"/>
    <property type="evidence" value="ECO:0007669"/>
    <property type="project" value="UniProtKB-KW"/>
</dbReference>
<evidence type="ECO:0000313" key="3">
    <source>
        <dbReference type="EMBL" id="SMB79279.1"/>
    </source>
</evidence>
<dbReference type="SUPFAM" id="SSF46785">
    <property type="entry name" value="Winged helix' DNA-binding domain"/>
    <property type="match status" value="1"/>
</dbReference>
<dbReference type="GO" id="GO:0003700">
    <property type="term" value="F:DNA-binding transcription factor activity"/>
    <property type="evidence" value="ECO:0007669"/>
    <property type="project" value="InterPro"/>
</dbReference>